<accession>A0ACA9U3A4</accession>
<comment type="caution">
    <text evidence="1">The sequence shown here is derived from an EMBL/GenBank/DDBJ whole genome shotgun (WGS) entry which is preliminary data.</text>
</comment>
<reference evidence="1" key="2">
    <citation type="submission" date="2021-10" db="EMBL/GenBank/DDBJ databases">
        <authorList>
            <person name="Piombo E."/>
        </authorList>
    </citation>
    <scope>NUCLEOTIDE SEQUENCE</scope>
</reference>
<keyword evidence="2" id="KW-1185">Reference proteome</keyword>
<dbReference type="Proteomes" id="UP000836387">
    <property type="component" value="Unassembled WGS sequence"/>
</dbReference>
<name>A0ACA9U3A4_BIOOC</name>
<sequence>MPAALGLFKESGAEAPDQAVPSPKRKSALKALASALVLRAWEEYSDLSFSALLRVEEACRAANAWDFISSLPESLNTPYGVSGSQLSGGQRQRIAIARALVRKPNVMLLDEDTSALDTESERIVQAALEAGSNGDRIHIAGAHRLSTVRDANRIYVIYGGRIVEAGTYTELTEKGGMYMKMCKAQELDDVTIQT</sequence>
<proteinExistence type="predicted"/>
<dbReference type="EMBL" id="CADEHS020000011">
    <property type="protein sequence ID" value="CAG9947314.1"/>
    <property type="molecule type" value="Genomic_DNA"/>
</dbReference>
<gene>
    <name evidence="1" type="ORF">CRV2_00013427</name>
</gene>
<evidence type="ECO:0000313" key="1">
    <source>
        <dbReference type="EMBL" id="CAG9947314.1"/>
    </source>
</evidence>
<organism evidence="1 2">
    <name type="scientific">Clonostachys rosea f. rosea IK726</name>
    <dbReference type="NCBI Taxonomy" id="1349383"/>
    <lineage>
        <taxon>Eukaryota</taxon>
        <taxon>Fungi</taxon>
        <taxon>Dikarya</taxon>
        <taxon>Ascomycota</taxon>
        <taxon>Pezizomycotina</taxon>
        <taxon>Sordariomycetes</taxon>
        <taxon>Hypocreomycetidae</taxon>
        <taxon>Hypocreales</taxon>
        <taxon>Bionectriaceae</taxon>
        <taxon>Clonostachys</taxon>
    </lineage>
</organism>
<protein>
    <submittedName>
        <fullName evidence="1">Uncharacterized protein</fullName>
    </submittedName>
</protein>
<reference evidence="1" key="1">
    <citation type="submission" date="2020-04" db="EMBL/GenBank/DDBJ databases">
        <authorList>
            <person name="Broberg M."/>
        </authorList>
    </citation>
    <scope>NUCLEOTIDE SEQUENCE</scope>
</reference>
<evidence type="ECO:0000313" key="2">
    <source>
        <dbReference type="Proteomes" id="UP000836387"/>
    </source>
</evidence>